<accession>A0AAN8UP53</accession>
<dbReference type="Pfam" id="PF22941">
    <property type="entry name" value="TADA2A-like_3rd"/>
    <property type="match status" value="1"/>
</dbReference>
<dbReference type="Gene3D" id="1.10.10.10">
    <property type="entry name" value="Winged helix-like DNA-binding domain superfamily/Winged helix DNA-binding domain"/>
    <property type="match status" value="1"/>
</dbReference>
<dbReference type="PROSITE" id="PS50934">
    <property type="entry name" value="SWIRM"/>
    <property type="match status" value="1"/>
</dbReference>
<evidence type="ECO:0000259" key="2">
    <source>
        <dbReference type="PROSITE" id="PS50934"/>
    </source>
</evidence>
<gene>
    <name evidence="3" type="ORF">RJ641_015129</name>
</gene>
<dbReference type="AlphaFoldDB" id="A0AAN8UP53"/>
<dbReference type="EMBL" id="JBAMMX010000021">
    <property type="protein sequence ID" value="KAK6919225.1"/>
    <property type="molecule type" value="Genomic_DNA"/>
</dbReference>
<dbReference type="GO" id="GO:0003713">
    <property type="term" value="F:transcription coactivator activity"/>
    <property type="evidence" value="ECO:0007669"/>
    <property type="project" value="InterPro"/>
</dbReference>
<sequence>MVYQLNRFSVTNEIAREGSNADKVKRSQGGREGKKALYHCNYCNKDISGKIWIKCYALECIYVGVEITPHKHDHPYRVMGIEMYGLGIWAEVAKHVGTKSKSQSDMSHVAGKNREEPLAMAKNYDDSKKGLPMLGEDNSKEEPVASSKMRATLLVLAIVTTASTTKRASKVETKDSLERVKVEDFQSDRSIGEKKPKFSEDEGPSMIELSGYNSKRQEFEVEYDNDAEQLLADMEFKETDTEAEREVKLCILCIYSKRLDERKRRKDFILDRQLLFPGPFEKNLSPVEREICKRYQVFMRYNSKEEHYQLLKIIIEQHRIIKRIQDLQEARAAGCQTTVEAYRYIEQKEEAEKTARMVKETALAGAGGKVLLKTNLLRVENVASLKEVDLCSPTVQQSFLSNLDEWDISGFPGAELLSENMQQLCKETMMLPSLYLKMQEIMSREILNGHITKKPDAHSLFKVEASKIDRVYDMLMKKGIAPR</sequence>
<dbReference type="InterPro" id="IPR041983">
    <property type="entry name" value="ADA2-like_ZZ"/>
</dbReference>
<keyword evidence="1" id="KW-0805">Transcription regulation</keyword>
<proteinExistence type="predicted"/>
<dbReference type="Proteomes" id="UP001370490">
    <property type="component" value="Unassembled WGS sequence"/>
</dbReference>
<dbReference type="FunFam" id="1.10.10.10:FF:000087">
    <property type="entry name" value="Transcriptional adapter 2"/>
    <property type="match status" value="1"/>
</dbReference>
<evidence type="ECO:0000313" key="3">
    <source>
        <dbReference type="EMBL" id="KAK6919225.1"/>
    </source>
</evidence>
<evidence type="ECO:0000313" key="4">
    <source>
        <dbReference type="Proteomes" id="UP001370490"/>
    </source>
</evidence>
<keyword evidence="1" id="KW-0539">Nucleus</keyword>
<dbReference type="GO" id="GO:0006357">
    <property type="term" value="P:regulation of transcription by RNA polymerase II"/>
    <property type="evidence" value="ECO:0007669"/>
    <property type="project" value="InterPro"/>
</dbReference>
<comment type="subcellular location">
    <subcellularLocation>
        <location evidence="1">Nucleus</location>
    </subcellularLocation>
</comment>
<dbReference type="PIRSF" id="PIRSF025024">
    <property type="entry name" value="Transcriptional_adaptor_2"/>
    <property type="match status" value="1"/>
</dbReference>
<dbReference type="InterPro" id="IPR036388">
    <property type="entry name" value="WH-like_DNA-bd_sf"/>
</dbReference>
<dbReference type="SUPFAM" id="SSF46689">
    <property type="entry name" value="Homeodomain-like"/>
    <property type="match status" value="1"/>
</dbReference>
<dbReference type="GO" id="GO:0006338">
    <property type="term" value="P:chromatin remodeling"/>
    <property type="evidence" value="ECO:0007669"/>
    <property type="project" value="TreeGrafter"/>
</dbReference>
<dbReference type="InterPro" id="IPR007526">
    <property type="entry name" value="SWIRM"/>
</dbReference>
<organism evidence="3 4">
    <name type="scientific">Dillenia turbinata</name>
    <dbReference type="NCBI Taxonomy" id="194707"/>
    <lineage>
        <taxon>Eukaryota</taxon>
        <taxon>Viridiplantae</taxon>
        <taxon>Streptophyta</taxon>
        <taxon>Embryophyta</taxon>
        <taxon>Tracheophyta</taxon>
        <taxon>Spermatophyta</taxon>
        <taxon>Magnoliopsida</taxon>
        <taxon>eudicotyledons</taxon>
        <taxon>Gunneridae</taxon>
        <taxon>Pentapetalae</taxon>
        <taxon>Dilleniales</taxon>
        <taxon>Dilleniaceae</taxon>
        <taxon>Dillenia</taxon>
    </lineage>
</organism>
<dbReference type="GO" id="GO:0005634">
    <property type="term" value="C:nucleus"/>
    <property type="evidence" value="ECO:0007669"/>
    <property type="project" value="UniProtKB-SubCell"/>
</dbReference>
<dbReference type="InterPro" id="IPR055141">
    <property type="entry name" value="TADA2A_B-like_dom"/>
</dbReference>
<dbReference type="PANTHER" id="PTHR12374">
    <property type="entry name" value="TRANSCRIPTIONAL ADAPTOR 2 ADA2 -RELATED"/>
    <property type="match status" value="1"/>
</dbReference>
<name>A0AAN8UP53_9MAGN</name>
<protein>
    <recommendedName>
        <fullName evidence="1">Transcriptional adapter</fullName>
    </recommendedName>
</protein>
<dbReference type="InterPro" id="IPR016827">
    <property type="entry name" value="Ada2/TADA2"/>
</dbReference>
<dbReference type="PANTHER" id="PTHR12374:SF20">
    <property type="entry name" value="TRANSCRIPTIONAL ADAPTER 2-ALPHA"/>
    <property type="match status" value="1"/>
</dbReference>
<dbReference type="GO" id="GO:0003682">
    <property type="term" value="F:chromatin binding"/>
    <property type="evidence" value="ECO:0007669"/>
    <property type="project" value="TreeGrafter"/>
</dbReference>
<keyword evidence="1" id="KW-0804">Transcription</keyword>
<keyword evidence="4" id="KW-1185">Reference proteome</keyword>
<reference evidence="3 4" key="1">
    <citation type="submission" date="2023-12" db="EMBL/GenBank/DDBJ databases">
        <title>A high-quality genome assembly for Dillenia turbinata (Dilleniales).</title>
        <authorList>
            <person name="Chanderbali A."/>
        </authorList>
    </citation>
    <scope>NUCLEOTIDE SEQUENCE [LARGE SCALE GENOMIC DNA]</scope>
    <source>
        <strain evidence="3">LSX21</strain>
        <tissue evidence="3">Leaf</tissue>
    </source>
</reference>
<dbReference type="InterPro" id="IPR009057">
    <property type="entry name" value="Homeodomain-like_sf"/>
</dbReference>
<dbReference type="CDD" id="cd02335">
    <property type="entry name" value="ZZ_ADA2"/>
    <property type="match status" value="1"/>
</dbReference>
<feature type="domain" description="SWIRM" evidence="2">
    <location>
        <begin position="397"/>
        <end position="483"/>
    </location>
</feature>
<evidence type="ECO:0000256" key="1">
    <source>
        <dbReference type="PIRNR" id="PIRNR025024"/>
    </source>
</evidence>
<comment type="caution">
    <text evidence="3">The sequence shown here is derived from an EMBL/GenBank/DDBJ whole genome shotgun (WGS) entry which is preliminary data.</text>
</comment>